<evidence type="ECO:0000313" key="1">
    <source>
        <dbReference type="EMBL" id="EFJ12349.1"/>
    </source>
</evidence>
<reference evidence="1 2" key="1">
    <citation type="journal article" date="2011" name="Science">
        <title>The Selaginella genome identifies genetic changes associated with the evolution of vascular plants.</title>
        <authorList>
            <person name="Banks J.A."/>
            <person name="Nishiyama T."/>
            <person name="Hasebe M."/>
            <person name="Bowman J.L."/>
            <person name="Gribskov M."/>
            <person name="dePamphilis C."/>
            <person name="Albert V.A."/>
            <person name="Aono N."/>
            <person name="Aoyama T."/>
            <person name="Ambrose B.A."/>
            <person name="Ashton N.W."/>
            <person name="Axtell M.J."/>
            <person name="Barker E."/>
            <person name="Barker M.S."/>
            <person name="Bennetzen J.L."/>
            <person name="Bonawitz N.D."/>
            <person name="Chapple C."/>
            <person name="Cheng C."/>
            <person name="Correa L.G."/>
            <person name="Dacre M."/>
            <person name="DeBarry J."/>
            <person name="Dreyer I."/>
            <person name="Elias M."/>
            <person name="Engstrom E.M."/>
            <person name="Estelle M."/>
            <person name="Feng L."/>
            <person name="Finet C."/>
            <person name="Floyd S.K."/>
            <person name="Frommer W.B."/>
            <person name="Fujita T."/>
            <person name="Gramzow L."/>
            <person name="Gutensohn M."/>
            <person name="Harholt J."/>
            <person name="Hattori M."/>
            <person name="Heyl A."/>
            <person name="Hirai T."/>
            <person name="Hiwatashi Y."/>
            <person name="Ishikawa M."/>
            <person name="Iwata M."/>
            <person name="Karol K.G."/>
            <person name="Koehler B."/>
            <person name="Kolukisaoglu U."/>
            <person name="Kubo M."/>
            <person name="Kurata T."/>
            <person name="Lalonde S."/>
            <person name="Li K."/>
            <person name="Li Y."/>
            <person name="Litt A."/>
            <person name="Lyons E."/>
            <person name="Manning G."/>
            <person name="Maruyama T."/>
            <person name="Michael T.P."/>
            <person name="Mikami K."/>
            <person name="Miyazaki S."/>
            <person name="Morinaga S."/>
            <person name="Murata T."/>
            <person name="Mueller-Roeber B."/>
            <person name="Nelson D.R."/>
            <person name="Obara M."/>
            <person name="Oguri Y."/>
            <person name="Olmstead R.G."/>
            <person name="Onodera N."/>
            <person name="Petersen B.L."/>
            <person name="Pils B."/>
            <person name="Prigge M."/>
            <person name="Rensing S.A."/>
            <person name="Riano-Pachon D.M."/>
            <person name="Roberts A.W."/>
            <person name="Sato Y."/>
            <person name="Scheller H.V."/>
            <person name="Schulz B."/>
            <person name="Schulz C."/>
            <person name="Shakirov E.V."/>
            <person name="Shibagaki N."/>
            <person name="Shinohara N."/>
            <person name="Shippen D.E."/>
            <person name="Soerensen I."/>
            <person name="Sotooka R."/>
            <person name="Sugimoto N."/>
            <person name="Sugita M."/>
            <person name="Sumikawa N."/>
            <person name="Tanurdzic M."/>
            <person name="Theissen G."/>
            <person name="Ulvskov P."/>
            <person name="Wakazuki S."/>
            <person name="Weng J.K."/>
            <person name="Willats W.W."/>
            <person name="Wipf D."/>
            <person name="Wolf P.G."/>
            <person name="Yang L."/>
            <person name="Zimmer A.D."/>
            <person name="Zhu Q."/>
            <person name="Mitros T."/>
            <person name="Hellsten U."/>
            <person name="Loque D."/>
            <person name="Otillar R."/>
            <person name="Salamov A."/>
            <person name="Schmutz J."/>
            <person name="Shapiro H."/>
            <person name="Lindquist E."/>
            <person name="Lucas S."/>
            <person name="Rokhsar D."/>
            <person name="Grigoriev I.V."/>
        </authorList>
    </citation>
    <scope>NUCLEOTIDE SEQUENCE [LARGE SCALE GENOMIC DNA]</scope>
</reference>
<dbReference type="AlphaFoldDB" id="D8ST63"/>
<dbReference type="Gramene" id="EFJ12349">
    <property type="protein sequence ID" value="EFJ12349"/>
    <property type="gene ID" value="SELMODRAFT_425461"/>
</dbReference>
<dbReference type="KEGG" id="smo:SELMODRAFT_425461"/>
<proteinExistence type="predicted"/>
<accession>D8ST63</accession>
<evidence type="ECO:0000313" key="2">
    <source>
        <dbReference type="Proteomes" id="UP000001514"/>
    </source>
</evidence>
<sequence length="247" mass="27311">MAAGVGDAKYGGVCTARFMAHSITSTFATTVATNHLNTTLIILYNLGKDETVKFFSETCQCALNNTKIHLELAHLDPQSFHHPKQQMTAPKDRPRSLCRLSTGMFTVQLSECSSQTVLLGAQEFLLHAAQLGISHGIFQGILSRHAVGVQQAHIHGAWQSMQYQWCSRDLFKGLAWVFKVVIYAYSKIPNCSKCVSCNLEKNFKVVHHPGPFKFLRLGVPDFANWAVSIVADLAGSMNTKRLPPGFM</sequence>
<name>D8ST63_SELML</name>
<dbReference type="InParanoid" id="D8ST63"/>
<dbReference type="EMBL" id="GL377639">
    <property type="protein sequence ID" value="EFJ12349.1"/>
    <property type="molecule type" value="Genomic_DNA"/>
</dbReference>
<gene>
    <name evidence="1" type="ORF">SELMODRAFT_425461</name>
</gene>
<organism evidence="2">
    <name type="scientific">Selaginella moellendorffii</name>
    <name type="common">Spikemoss</name>
    <dbReference type="NCBI Taxonomy" id="88036"/>
    <lineage>
        <taxon>Eukaryota</taxon>
        <taxon>Viridiplantae</taxon>
        <taxon>Streptophyta</taxon>
        <taxon>Embryophyta</taxon>
        <taxon>Tracheophyta</taxon>
        <taxon>Lycopodiopsida</taxon>
        <taxon>Selaginellales</taxon>
        <taxon>Selaginellaceae</taxon>
        <taxon>Selaginella</taxon>
    </lineage>
</organism>
<dbReference type="HOGENOM" id="CLU_1126107_0_0_1"/>
<keyword evidence="2" id="KW-1185">Reference proteome</keyword>
<protein>
    <submittedName>
        <fullName evidence="1">Uncharacterized protein</fullName>
    </submittedName>
</protein>
<dbReference type="Proteomes" id="UP000001514">
    <property type="component" value="Unassembled WGS sequence"/>
</dbReference>